<keyword evidence="2" id="KW-0472">Membrane</keyword>
<dbReference type="RefSeq" id="XP_073801931.1">
    <property type="nucleotide sequence ID" value="XM_073945830.1"/>
</dbReference>
<gene>
    <name evidence="2" type="primary">tmem214</name>
</gene>
<dbReference type="Proteomes" id="UP000000437">
    <property type="component" value="Chromosome 4"/>
</dbReference>
<protein>
    <submittedName>
        <fullName evidence="2">Transmembrane protein 214 isoform X1</fullName>
    </submittedName>
</protein>
<name>A0AC58J625_DANRE</name>
<evidence type="ECO:0000313" key="2">
    <source>
        <dbReference type="RefSeq" id="XP_073801931.1"/>
    </source>
</evidence>
<sequence length="573" mass="65188">MCVSQLNIAELKQQLEKSQTLFPENPSIWVKDLAGYLNYKLPAPDTDPTLSSYAHDYPYCLAGKELKAIIKNLLGKCSDALPEFFDHCVFTMLREQDRQPSDPLHGYRMCIQALMQDKPKIATLNLSDHLELLRSHQNRPLKCLTIMWALGQAGFYDLSQGIRVWLGIMLPVLGMKALSAYAIAYLERLLTLHANLTKGFGIMGPKEFFPLLDFAYMPKNALSQSLQEQLCRLYPRIKVLAFGAKPESTLHTYFPSFLSRATPNCPGAMKKELLRSLTECLSVDSQSLSVWRQLYTKHLPQSSLLLNHLLKTWKTLPLKLQKSLQDTIQSFRVTNDELQSGAHTQEISDCNSLCQSLQLKMHGQSVPWWRVLLMLLVCVLGFVAHDVRTQGSFSDSRTAVFLEQLGVSGASQQAWSRVSHYSQQSLSWLSENTPYYYSSAVTAVRPLLEYGQEYVKLAVLKIAHMSSELMLWMQENLPLLLHWIHANTPESVFQFLEFLKGLLLFVHEQMILPALHYLNTALQLAWRSLQESCNGEVSLHCLQDHVRSFTNSTWIYLQDATSAIKSRAQELLS</sequence>
<organism evidence="1 2">
    <name type="scientific">Danio rerio</name>
    <name type="common">Zebrafish</name>
    <name type="synonym">Brachydanio rerio</name>
    <dbReference type="NCBI Taxonomy" id="7955"/>
    <lineage>
        <taxon>Eukaryota</taxon>
        <taxon>Metazoa</taxon>
        <taxon>Chordata</taxon>
        <taxon>Craniata</taxon>
        <taxon>Vertebrata</taxon>
        <taxon>Euteleostomi</taxon>
        <taxon>Actinopterygii</taxon>
        <taxon>Neopterygii</taxon>
        <taxon>Teleostei</taxon>
        <taxon>Ostariophysi</taxon>
        <taxon>Cypriniformes</taxon>
        <taxon>Danionidae</taxon>
        <taxon>Danioninae</taxon>
        <taxon>Danio</taxon>
    </lineage>
</organism>
<keyword evidence="1" id="KW-1185">Reference proteome</keyword>
<accession>A0AC58J625</accession>
<reference evidence="2" key="1">
    <citation type="submission" date="2025-08" db="UniProtKB">
        <authorList>
            <consortium name="RefSeq"/>
        </authorList>
    </citation>
    <scope>IDENTIFICATION</scope>
    <source>
        <strain evidence="2">Tuebingen</strain>
        <tissue evidence="2">Fibroblasts and whole tissue</tissue>
    </source>
</reference>
<keyword evidence="2" id="KW-0812">Transmembrane</keyword>
<proteinExistence type="predicted"/>
<evidence type="ECO:0000313" key="1">
    <source>
        <dbReference type="Proteomes" id="UP000000437"/>
    </source>
</evidence>